<keyword evidence="1" id="KW-0812">Transmembrane</keyword>
<protein>
    <submittedName>
        <fullName evidence="2">Uncharacterized protein</fullName>
    </submittedName>
</protein>
<dbReference type="EMBL" id="JAKILB010000005">
    <property type="protein sequence ID" value="MCL1138899.1"/>
    <property type="molecule type" value="Genomic_DNA"/>
</dbReference>
<gene>
    <name evidence="2" type="ORF">L2740_10110</name>
</gene>
<proteinExistence type="predicted"/>
<reference evidence="2" key="1">
    <citation type="submission" date="2022-01" db="EMBL/GenBank/DDBJ databases">
        <title>Whole genome-based taxonomy of the Shewanellaceae.</title>
        <authorList>
            <person name="Martin-Rodriguez A.J."/>
        </authorList>
    </citation>
    <scope>NUCLEOTIDE SEQUENCE</scope>
    <source>
        <strain evidence="2">KCTC 23973</strain>
    </source>
</reference>
<evidence type="ECO:0000256" key="1">
    <source>
        <dbReference type="SAM" id="Phobius"/>
    </source>
</evidence>
<keyword evidence="3" id="KW-1185">Reference proteome</keyword>
<name>A0A9X1ZAY9_9GAMM</name>
<organism evidence="2 3">
    <name type="scientific">Shewanella pneumatophori</name>
    <dbReference type="NCBI Taxonomy" id="314092"/>
    <lineage>
        <taxon>Bacteria</taxon>
        <taxon>Pseudomonadati</taxon>
        <taxon>Pseudomonadota</taxon>
        <taxon>Gammaproteobacteria</taxon>
        <taxon>Alteromonadales</taxon>
        <taxon>Shewanellaceae</taxon>
        <taxon>Shewanella</taxon>
    </lineage>
</organism>
<dbReference type="RefSeq" id="WP_248950027.1">
    <property type="nucleotide sequence ID" value="NZ_JAKILB010000005.1"/>
</dbReference>
<comment type="caution">
    <text evidence="2">The sequence shown here is derived from an EMBL/GenBank/DDBJ whole genome shotgun (WGS) entry which is preliminary data.</text>
</comment>
<sequence>MASTLHSQPLALEDKSLAHLLYGMMACFPLFLVPAGLSLLINIYQPQSQWLSLSNTSLKSESALQPNSLIASHLRWQRWSLIGMFAVMFVGYLINTQWLSTTLYVAAAVWFSGRVFKGWLSLIDGRTI</sequence>
<dbReference type="Proteomes" id="UP001139293">
    <property type="component" value="Unassembled WGS sequence"/>
</dbReference>
<feature type="transmembrane region" description="Helical" evidence="1">
    <location>
        <begin position="79"/>
        <end position="95"/>
    </location>
</feature>
<evidence type="ECO:0000313" key="3">
    <source>
        <dbReference type="Proteomes" id="UP001139293"/>
    </source>
</evidence>
<feature type="transmembrane region" description="Helical" evidence="1">
    <location>
        <begin position="20"/>
        <end position="44"/>
    </location>
</feature>
<accession>A0A9X1ZAY9</accession>
<dbReference type="AlphaFoldDB" id="A0A9X1ZAY9"/>
<keyword evidence="1" id="KW-0472">Membrane</keyword>
<keyword evidence="1" id="KW-1133">Transmembrane helix</keyword>
<evidence type="ECO:0000313" key="2">
    <source>
        <dbReference type="EMBL" id="MCL1138899.1"/>
    </source>
</evidence>